<dbReference type="Gene3D" id="3.30.200.20">
    <property type="entry name" value="Phosphorylase Kinase, domain 1"/>
    <property type="match status" value="1"/>
</dbReference>
<evidence type="ECO:0000313" key="4">
    <source>
        <dbReference type="Proteomes" id="UP000239899"/>
    </source>
</evidence>
<gene>
    <name evidence="3" type="ORF">C2E21_0055</name>
</gene>
<dbReference type="Proteomes" id="UP000239899">
    <property type="component" value="Unassembled WGS sequence"/>
</dbReference>
<keyword evidence="4" id="KW-1185">Reference proteome</keyword>
<evidence type="ECO:0000259" key="2">
    <source>
        <dbReference type="PROSITE" id="PS50011"/>
    </source>
</evidence>
<dbReference type="InterPro" id="IPR011009">
    <property type="entry name" value="Kinase-like_dom_sf"/>
</dbReference>
<feature type="compositionally biased region" description="Polar residues" evidence="1">
    <location>
        <begin position="1038"/>
        <end position="1048"/>
    </location>
</feature>
<reference evidence="3 4" key="1">
    <citation type="journal article" date="2018" name="Plant J.">
        <title>Genome sequences of Chlorella sorokiniana UTEX 1602 and Micractinium conductrix SAG 241.80: implications to maltose excretion by a green alga.</title>
        <authorList>
            <person name="Arriola M.B."/>
            <person name="Velmurugan N."/>
            <person name="Zhang Y."/>
            <person name="Plunkett M.H."/>
            <person name="Hondzo H."/>
            <person name="Barney B.M."/>
        </authorList>
    </citation>
    <scope>NUCLEOTIDE SEQUENCE [LARGE SCALE GENOMIC DNA]</scope>
    <source>
        <strain evidence="4">UTEX 1602</strain>
    </source>
</reference>
<protein>
    <submittedName>
        <fullName evidence="3">Mitogen-activated kinase kinase kinase 13-A</fullName>
    </submittedName>
</protein>
<feature type="region of interest" description="Disordered" evidence="1">
    <location>
        <begin position="1038"/>
        <end position="1063"/>
    </location>
</feature>
<dbReference type="EMBL" id="LHPG02000001">
    <property type="protein sequence ID" value="PRW61132.1"/>
    <property type="molecule type" value="Genomic_DNA"/>
</dbReference>
<sequence length="1645" mass="183849">MPRHYAPCLVGSASDPHVAYAEELIYPDFSLREPHFLSEEHAVFWRSTVKGRGDYLLERFSLWHGRAYYTGQRGQNIVLRNVSFQNKPRADSWDHDSCTKPATTHRLLTPLPKGQTPQWKGRAVLVTTPDGGSFQHFMDRLTNVLFQDEGWRLPGTRIGASGHPKSQHVSDLWPLLTDGQEAIHGTSSFSVEELVFSCRTPYRHPFFRMRLHEVVGLPDPAPLEDRRVVMYFSRNHGGTKPERSVTNEEAVLQAIRDVLTERNRGEELVVMPPTNLIWAAPETLVIEFSPTSRPHHMFWAESSLVGCRFWCIIVNTTAPEHRMTVDPEQVAGVLRKELGQHGTPGDYIMPYYFWENSLEGQMSTDGWRHYAPCLVGSASDPHVAYAEELIYPDFSLREPHFLSEEHAAFWRSTVTGPGDYLLERFTLWHGRAYYTGQRGQNIVLRNVSFHGKPRVDSWDHDGCTKPASTHRLLTPLPEGQAPQWKGRAVLVTTPDSAWFQHFIDRLTNVLFQDEGWRLPGTKIAAGGHPTSQHTRDLWPLLTDGQEVIHGTSSFSVEELVFSCRTPQRHPFFRMRLHEVVGLPDPAPLEDRRVVMYFSRNHGGTKPERSVTNEEAVLQAIRDVLTERNRGEELVVMPPAHTAARCFWCIIVNTTAPEHRMTVDPEQVAGVLRKELGQHGTPGDYIMPYYFWENSLEGQMSTDGWRHYAPCLVGSASDPHVAYAEELIYPDFSLREPHFLSEEHAAFWRSTVTGPGDYLLERFTLWHGRAYYTGQRGQNIVLRNVSFHGKPRVDSWDHDGCTKPASTHRLLTPLPEGQAPQWKGRAVLVTTPDSAWFQHFIDRLTNVLFQDEGWRLPGTKIAAGGHPTSQHTRDLWPLLTDGQEVIHGTSSFSVEELVFSCRTPQRHPFFRMRLHEVVGLPDPAPLEDRRVVMYFSRNHGGTKPERSVTNEEAVLQAIRDVLTERNRGEELVVMPPAHTAARCFWCIIVNTTAPEHRMTVDPEQVAGVLRKELGQHGTPGDYIMPYYFWENSLEGQMSTDGWSSPQNSCKAAAGGGTAAGPASGHQVEVASVQELRHALRDERVMQVSMLPSGSWNLSRHAWGSEALTLHRAVLLEGIPSPDGQPPHVDANQLAQLVVVGKNGSLHLRSLFLDDCLLPGMPLLCLAAGADGGTLRLDQLVLGDSSCTSIRHSAATNWLLKSAYTAAWKSSWSQVDAHSVHVADTGAVLSASEGVLWRILNSTFRCTATNNGTPLLSSIKSNHSEVQMALSVLATAVMLLAGLHWLMNQGAVYAKKDESVEEAAARAIGIKLLGVIGKGICGNVYRARYEGQTLAVKITSFTDANGQAAAQVANECRHAMACCHPCITSCLGHSTVTVRADASRRGCLQSNRFTPVSLGQPALGQRQQDEQRQQRGLRASSCMSDCLVSLLVMEHCPLGNLHQAITAGRFHNRQSGQPKWDWVLRTALDLALALEHLHTKCNIMHRDVSTNNILLTPDTSDVRGFRAVLGDFGLSTKVVGAQAYTTSQLKGTVHFMPPEVFTSGEFSYSTDVYSHGIALYWMVKREGPYADLVPFEVVGKKLEEAYRRQRLELPPSMPPELQAMVWECTHWDPRQRPTAEVVAQRLAGLICKLAHYGGKALYEGRGA</sequence>
<dbReference type="STRING" id="3076.A0A2P6U499"/>
<proteinExistence type="predicted"/>
<dbReference type="SUPFAM" id="SSF56112">
    <property type="entry name" value="Protein kinase-like (PK-like)"/>
    <property type="match status" value="1"/>
</dbReference>
<dbReference type="Gene3D" id="1.10.510.10">
    <property type="entry name" value="Transferase(Phosphotransferase) domain 1"/>
    <property type="match status" value="1"/>
</dbReference>
<keyword evidence="3" id="KW-0808">Transferase</keyword>
<dbReference type="OrthoDB" id="515161at2759"/>
<comment type="caution">
    <text evidence="3">The sequence shown here is derived from an EMBL/GenBank/DDBJ whole genome shotgun (WGS) entry which is preliminary data.</text>
</comment>
<keyword evidence="3" id="KW-0418">Kinase</keyword>
<dbReference type="PROSITE" id="PS00109">
    <property type="entry name" value="PROTEIN_KINASE_TYR"/>
    <property type="match status" value="1"/>
</dbReference>
<name>A0A2P6U499_CHLSO</name>
<dbReference type="GO" id="GO:0005524">
    <property type="term" value="F:ATP binding"/>
    <property type="evidence" value="ECO:0007669"/>
    <property type="project" value="InterPro"/>
</dbReference>
<dbReference type="Pfam" id="PF07714">
    <property type="entry name" value="PK_Tyr_Ser-Thr"/>
    <property type="match status" value="1"/>
</dbReference>
<dbReference type="PROSITE" id="PS50011">
    <property type="entry name" value="PROTEIN_KINASE_DOM"/>
    <property type="match status" value="1"/>
</dbReference>
<dbReference type="GO" id="GO:0004674">
    <property type="term" value="F:protein serine/threonine kinase activity"/>
    <property type="evidence" value="ECO:0007669"/>
    <property type="project" value="TreeGrafter"/>
</dbReference>
<accession>A0A2P6U499</accession>
<evidence type="ECO:0000256" key="1">
    <source>
        <dbReference type="SAM" id="MobiDB-lite"/>
    </source>
</evidence>
<dbReference type="InterPro" id="IPR001245">
    <property type="entry name" value="Ser-Thr/Tyr_kinase_cat_dom"/>
</dbReference>
<organism evidence="3 4">
    <name type="scientific">Chlorella sorokiniana</name>
    <name type="common">Freshwater green alga</name>
    <dbReference type="NCBI Taxonomy" id="3076"/>
    <lineage>
        <taxon>Eukaryota</taxon>
        <taxon>Viridiplantae</taxon>
        <taxon>Chlorophyta</taxon>
        <taxon>core chlorophytes</taxon>
        <taxon>Trebouxiophyceae</taxon>
        <taxon>Chlorellales</taxon>
        <taxon>Chlorellaceae</taxon>
        <taxon>Chlorella clade</taxon>
        <taxon>Chlorella</taxon>
    </lineage>
</organism>
<dbReference type="InterPro" id="IPR000719">
    <property type="entry name" value="Prot_kinase_dom"/>
</dbReference>
<feature type="domain" description="Protein kinase" evidence="2">
    <location>
        <begin position="1308"/>
        <end position="1627"/>
    </location>
</feature>
<dbReference type="InterPro" id="IPR051681">
    <property type="entry name" value="Ser/Thr_Kinases-Pseudokinases"/>
</dbReference>
<dbReference type="InterPro" id="IPR008266">
    <property type="entry name" value="Tyr_kinase_AS"/>
</dbReference>
<evidence type="ECO:0000313" key="3">
    <source>
        <dbReference type="EMBL" id="PRW61132.1"/>
    </source>
</evidence>
<dbReference type="PANTHER" id="PTHR44329">
    <property type="entry name" value="SERINE/THREONINE-PROTEIN KINASE TNNI3K-RELATED"/>
    <property type="match status" value="1"/>
</dbReference>